<evidence type="ECO:0000256" key="6">
    <source>
        <dbReference type="PIRSR" id="PIRSR617867-1"/>
    </source>
</evidence>
<dbReference type="PANTHER" id="PTHR11717">
    <property type="entry name" value="LOW MOLECULAR WEIGHT PROTEIN TYROSINE PHOSPHATASE"/>
    <property type="match status" value="1"/>
</dbReference>
<evidence type="ECO:0000256" key="4">
    <source>
        <dbReference type="ARBA" id="ARBA00022912"/>
    </source>
</evidence>
<evidence type="ECO:0000256" key="5">
    <source>
        <dbReference type="ARBA" id="ARBA00051722"/>
    </source>
</evidence>
<dbReference type="SMART" id="SM00226">
    <property type="entry name" value="LMWPc"/>
    <property type="match status" value="1"/>
</dbReference>
<feature type="active site" description="Nucleophile" evidence="6">
    <location>
        <position position="13"/>
    </location>
</feature>
<dbReference type="CDD" id="cd16343">
    <property type="entry name" value="LMWPTP"/>
    <property type="match status" value="1"/>
</dbReference>
<organism evidence="8">
    <name type="scientific">Klebsiella aerogenes</name>
    <name type="common">Enterobacter aerogenes</name>
    <dbReference type="NCBI Taxonomy" id="548"/>
    <lineage>
        <taxon>Bacteria</taxon>
        <taxon>Pseudomonadati</taxon>
        <taxon>Pseudomonadota</taxon>
        <taxon>Gammaproteobacteria</taxon>
        <taxon>Enterobacterales</taxon>
        <taxon>Enterobacteriaceae</taxon>
        <taxon>Klebsiella/Raoultella group</taxon>
        <taxon>Klebsiella</taxon>
    </lineage>
</organism>
<reference evidence="8" key="1">
    <citation type="submission" date="2014-04" db="EMBL/GenBank/DDBJ databases">
        <authorList>
            <person name="Harrison E."/>
        </authorList>
    </citation>
    <scope>NUCLEOTIDE SEQUENCE</scope>
    <source>
        <strain evidence="8">4140</strain>
    </source>
</reference>
<keyword evidence="4" id="KW-0904">Protein phosphatase</keyword>
<proteinExistence type="inferred from homology"/>
<dbReference type="AlphaFoldDB" id="A0A0P0YQ10"/>
<dbReference type="EC" id="3.1.3.48" evidence="2"/>
<feature type="active site" evidence="6">
    <location>
        <position position="19"/>
    </location>
</feature>
<evidence type="ECO:0000313" key="8">
    <source>
        <dbReference type="EMBL" id="BAT23227.1"/>
    </source>
</evidence>
<dbReference type="EMBL" id="AB924550">
    <property type="protein sequence ID" value="BAT23227.1"/>
    <property type="molecule type" value="Genomic_DNA"/>
</dbReference>
<evidence type="ECO:0000256" key="1">
    <source>
        <dbReference type="ARBA" id="ARBA00011063"/>
    </source>
</evidence>
<dbReference type="Pfam" id="PF01451">
    <property type="entry name" value="LMWPc"/>
    <property type="match status" value="1"/>
</dbReference>
<dbReference type="InterPro" id="IPR050438">
    <property type="entry name" value="LMW_PTPase"/>
</dbReference>
<dbReference type="Gene3D" id="3.40.50.2300">
    <property type="match status" value="1"/>
</dbReference>
<evidence type="ECO:0000256" key="2">
    <source>
        <dbReference type="ARBA" id="ARBA00013064"/>
    </source>
</evidence>
<dbReference type="PRINTS" id="PR00719">
    <property type="entry name" value="LMWPTPASE"/>
</dbReference>
<keyword evidence="3" id="KW-0378">Hydrolase</keyword>
<evidence type="ECO:0000256" key="3">
    <source>
        <dbReference type="ARBA" id="ARBA00022801"/>
    </source>
</evidence>
<comment type="catalytic activity">
    <reaction evidence="5">
        <text>O-phospho-L-tyrosyl-[protein] + H2O = L-tyrosyl-[protein] + phosphate</text>
        <dbReference type="Rhea" id="RHEA:10684"/>
        <dbReference type="Rhea" id="RHEA-COMP:10136"/>
        <dbReference type="Rhea" id="RHEA-COMP:20101"/>
        <dbReference type="ChEBI" id="CHEBI:15377"/>
        <dbReference type="ChEBI" id="CHEBI:43474"/>
        <dbReference type="ChEBI" id="CHEBI:46858"/>
        <dbReference type="ChEBI" id="CHEBI:61978"/>
        <dbReference type="EC" id="3.1.3.48"/>
    </reaction>
</comment>
<feature type="active site" description="Proton donor" evidence="6">
    <location>
        <position position="119"/>
    </location>
</feature>
<gene>
    <name evidence="8" type="primary">wzb</name>
</gene>
<accession>A0A0P0YQ10</accession>
<feature type="domain" description="Phosphotyrosine protein phosphatase I" evidence="7">
    <location>
        <begin position="7"/>
        <end position="145"/>
    </location>
</feature>
<reference evidence="8" key="2">
    <citation type="journal article" date="2015" name="Sci. Rep.">
        <title>Genetic analysis of capsular polysaccharide synthesis gene clusters in 79 capsular types of Klebsiella spp.</title>
        <authorList>
            <person name="Pan Y.J."/>
            <person name="Lin T.L."/>
            <person name="Chen C.T."/>
            <person name="Chen Y.Y."/>
            <person name="Hsieh P.F."/>
            <person name="Hsu C.R."/>
            <person name="Wu M.C."/>
            <person name="Wang J.T."/>
        </authorList>
    </citation>
    <scope>NUCLEOTIDE SEQUENCE</scope>
    <source>
        <strain evidence="8">4140</strain>
    </source>
</reference>
<dbReference type="PANTHER" id="PTHR11717:SF31">
    <property type="entry name" value="LOW MOLECULAR WEIGHT PROTEIN-TYROSINE-PHOSPHATASE ETP-RELATED"/>
    <property type="match status" value="1"/>
</dbReference>
<sequence>MAIIMFDSILVVCTGNICRSPIGERLLRRALPNKKIDSAGVGALVNHAADASAIRTAAKHGLSLEGHKGRQFTSSLGGQYDLVLVMEHSHLEQVSRIAPEVRGKTMLFGHWLGGKEIPDPYRKSDEAFDSVYQLIDLASQHWVAKLGG</sequence>
<dbReference type="GO" id="GO:0004725">
    <property type="term" value="F:protein tyrosine phosphatase activity"/>
    <property type="evidence" value="ECO:0007669"/>
    <property type="project" value="UniProtKB-EC"/>
</dbReference>
<dbReference type="InterPro" id="IPR036196">
    <property type="entry name" value="Ptyr_pPase_sf"/>
</dbReference>
<dbReference type="SUPFAM" id="SSF52788">
    <property type="entry name" value="Phosphotyrosine protein phosphatases I"/>
    <property type="match status" value="1"/>
</dbReference>
<dbReference type="InterPro" id="IPR023485">
    <property type="entry name" value="Ptyr_pPase"/>
</dbReference>
<protein>
    <recommendedName>
        <fullName evidence="2">protein-tyrosine-phosphatase</fullName>
        <ecNumber evidence="2">3.1.3.48</ecNumber>
    </recommendedName>
</protein>
<dbReference type="InterPro" id="IPR017867">
    <property type="entry name" value="Tyr_phospatase_low_mol_wt"/>
</dbReference>
<evidence type="ECO:0000259" key="7">
    <source>
        <dbReference type="SMART" id="SM00226"/>
    </source>
</evidence>
<name>A0A0P0YQ10_KLEAE</name>
<comment type="similarity">
    <text evidence="1">Belongs to the low molecular weight phosphotyrosine protein phosphatase family.</text>
</comment>
<dbReference type="FunFam" id="3.40.50.2300:FF:000041">
    <property type="entry name" value="Low molecular weight protein-tyrosine-phosphatase"/>
    <property type="match status" value="1"/>
</dbReference>